<reference evidence="1" key="1">
    <citation type="submission" date="2014-09" db="EMBL/GenBank/DDBJ databases">
        <authorList>
            <person name="Magalhaes I.L.F."/>
            <person name="Oliveira U."/>
            <person name="Santos F.R."/>
            <person name="Vidigal T.H.D.A."/>
            <person name="Brescovit A.D."/>
            <person name="Santos A.J."/>
        </authorList>
    </citation>
    <scope>NUCLEOTIDE SEQUENCE</scope>
    <source>
        <tissue evidence="1">Shoot tissue taken approximately 20 cm above the soil surface</tissue>
    </source>
</reference>
<dbReference type="AlphaFoldDB" id="A0A0A9HK80"/>
<proteinExistence type="predicted"/>
<accession>A0A0A9HK80</accession>
<name>A0A0A9HK80_ARUDO</name>
<evidence type="ECO:0000313" key="1">
    <source>
        <dbReference type="EMBL" id="JAE37565.1"/>
    </source>
</evidence>
<sequence>MSLPHRNCAICKLWLILKCALCAGH</sequence>
<dbReference type="EMBL" id="GBRH01160331">
    <property type="protein sequence ID" value="JAE37565.1"/>
    <property type="molecule type" value="Transcribed_RNA"/>
</dbReference>
<organism evidence="1">
    <name type="scientific">Arundo donax</name>
    <name type="common">Giant reed</name>
    <name type="synonym">Donax arundinaceus</name>
    <dbReference type="NCBI Taxonomy" id="35708"/>
    <lineage>
        <taxon>Eukaryota</taxon>
        <taxon>Viridiplantae</taxon>
        <taxon>Streptophyta</taxon>
        <taxon>Embryophyta</taxon>
        <taxon>Tracheophyta</taxon>
        <taxon>Spermatophyta</taxon>
        <taxon>Magnoliopsida</taxon>
        <taxon>Liliopsida</taxon>
        <taxon>Poales</taxon>
        <taxon>Poaceae</taxon>
        <taxon>PACMAD clade</taxon>
        <taxon>Arundinoideae</taxon>
        <taxon>Arundineae</taxon>
        <taxon>Arundo</taxon>
    </lineage>
</organism>
<protein>
    <submittedName>
        <fullName evidence="1">Uncharacterized protein</fullName>
    </submittedName>
</protein>
<reference evidence="1" key="2">
    <citation type="journal article" date="2015" name="Data Brief">
        <title>Shoot transcriptome of the giant reed, Arundo donax.</title>
        <authorList>
            <person name="Barrero R.A."/>
            <person name="Guerrero F.D."/>
            <person name="Moolhuijzen P."/>
            <person name="Goolsby J.A."/>
            <person name="Tidwell J."/>
            <person name="Bellgard S.E."/>
            <person name="Bellgard M.I."/>
        </authorList>
    </citation>
    <scope>NUCLEOTIDE SEQUENCE</scope>
    <source>
        <tissue evidence="1">Shoot tissue taken approximately 20 cm above the soil surface</tissue>
    </source>
</reference>